<feature type="compositionally biased region" description="Pro residues" evidence="1">
    <location>
        <begin position="35"/>
        <end position="74"/>
    </location>
</feature>
<organism evidence="3 4">
    <name type="scientific">Teladorsagia circumcincta</name>
    <name type="common">Brown stomach worm</name>
    <name type="synonym">Ostertagia circumcincta</name>
    <dbReference type="NCBI Taxonomy" id="45464"/>
    <lineage>
        <taxon>Eukaryota</taxon>
        <taxon>Metazoa</taxon>
        <taxon>Ecdysozoa</taxon>
        <taxon>Nematoda</taxon>
        <taxon>Chromadorea</taxon>
        <taxon>Rhabditida</taxon>
        <taxon>Rhabditina</taxon>
        <taxon>Rhabditomorpha</taxon>
        <taxon>Strongyloidea</taxon>
        <taxon>Trichostrongylidae</taxon>
        <taxon>Teladorsagia</taxon>
    </lineage>
</organism>
<feature type="chain" id="PRO_5013553737" evidence="2">
    <location>
        <begin position="17"/>
        <end position="228"/>
    </location>
</feature>
<evidence type="ECO:0000256" key="2">
    <source>
        <dbReference type="SAM" id="SignalP"/>
    </source>
</evidence>
<name>A0A2G9TTL5_TELCI</name>
<protein>
    <submittedName>
        <fullName evidence="3">Uncharacterized protein</fullName>
    </submittedName>
</protein>
<accession>A0A2G9TTL5</accession>
<proteinExistence type="predicted"/>
<reference evidence="3 4" key="1">
    <citation type="submission" date="2015-09" db="EMBL/GenBank/DDBJ databases">
        <title>Draft genome of the parasitic nematode Teladorsagia circumcincta isolate WARC Sus (inbred).</title>
        <authorList>
            <person name="Mitreva M."/>
        </authorList>
    </citation>
    <scope>NUCLEOTIDE SEQUENCE [LARGE SCALE GENOMIC DNA]</scope>
    <source>
        <strain evidence="3 4">S</strain>
    </source>
</reference>
<dbReference type="Proteomes" id="UP000230423">
    <property type="component" value="Unassembled WGS sequence"/>
</dbReference>
<evidence type="ECO:0000313" key="3">
    <source>
        <dbReference type="EMBL" id="PIO61351.1"/>
    </source>
</evidence>
<dbReference type="EMBL" id="KZ353756">
    <property type="protein sequence ID" value="PIO61351.1"/>
    <property type="molecule type" value="Genomic_DNA"/>
</dbReference>
<feature type="region of interest" description="Disordered" evidence="1">
    <location>
        <begin position="13"/>
        <end position="148"/>
    </location>
</feature>
<evidence type="ECO:0000256" key="1">
    <source>
        <dbReference type="SAM" id="MobiDB-lite"/>
    </source>
</evidence>
<sequence length="228" mass="24421">MLLLLGLLASLTGIRPQFDGGQPVPYEPPTLDQQPPRPGQPQPPRPPPPPPPGPGNPPPPSPPPGGNPYSPPADEPYDYYDQGTGTPPGGLAGPQCTPNPTPCMCPPSDTPPSPGPPPTTTPYSPPGTRSTPPPTRPSPPGTLPTTTQYVPTRIPATTTYPTPSPTRPIRSMCRQGHRDLVLRIPQLHLLVRRSQPPHTGLQGHRCKLPQSPTCLHPFLTCQLMRMYR</sequence>
<evidence type="ECO:0000313" key="4">
    <source>
        <dbReference type="Proteomes" id="UP000230423"/>
    </source>
</evidence>
<gene>
    <name evidence="3" type="ORF">TELCIR_17127</name>
</gene>
<dbReference type="AlphaFoldDB" id="A0A2G9TTL5"/>
<keyword evidence="2" id="KW-0732">Signal</keyword>
<dbReference type="PRINTS" id="PR01217">
    <property type="entry name" value="PRICHEXTENSN"/>
</dbReference>
<feature type="signal peptide" evidence="2">
    <location>
        <begin position="1"/>
        <end position="16"/>
    </location>
</feature>
<feature type="compositionally biased region" description="Pro residues" evidence="1">
    <location>
        <begin position="97"/>
        <end position="142"/>
    </location>
</feature>
<keyword evidence="4" id="KW-1185">Reference proteome</keyword>